<feature type="binding site" evidence="4">
    <location>
        <position position="116"/>
    </location>
    <ligand>
        <name>substrate</name>
    </ligand>
</feature>
<dbReference type="GO" id="GO:0006777">
    <property type="term" value="P:Mo-molybdopterin cofactor biosynthetic process"/>
    <property type="evidence" value="ECO:0007669"/>
    <property type="project" value="UniProtKB-UniRule"/>
</dbReference>
<dbReference type="GO" id="GO:1990140">
    <property type="term" value="C:molybdopterin synthase complex"/>
    <property type="evidence" value="ECO:0007669"/>
    <property type="project" value="UniProtKB-UniRule"/>
</dbReference>
<evidence type="ECO:0000313" key="5">
    <source>
        <dbReference type="EMBL" id="MBY09435.1"/>
    </source>
</evidence>
<dbReference type="PANTHER" id="PTHR23404">
    <property type="entry name" value="MOLYBDOPTERIN SYNTHASE RELATED"/>
    <property type="match status" value="1"/>
</dbReference>
<evidence type="ECO:0000256" key="4">
    <source>
        <dbReference type="HAMAP-Rule" id="MF_03052"/>
    </source>
</evidence>
<dbReference type="HAMAP" id="MF_03052">
    <property type="entry name" value="MOC2B"/>
    <property type="match status" value="1"/>
</dbReference>
<dbReference type="AlphaFoldDB" id="A0A2R5LJ38"/>
<dbReference type="EMBL" id="GGLE01005309">
    <property type="protein sequence ID" value="MBY09435.1"/>
    <property type="molecule type" value="Transcribed_RNA"/>
</dbReference>
<comment type="subunit">
    <text evidence="4">Heterotetramer; composed of 2 small (MOCS2A) and 2 large (MOCS2B) subunits.</text>
</comment>
<feature type="binding site" evidence="4">
    <location>
        <begin position="100"/>
        <end position="101"/>
    </location>
    <ligand>
        <name>substrate</name>
    </ligand>
</feature>
<dbReference type="InterPro" id="IPR003448">
    <property type="entry name" value="Mopterin_biosynth_MoaE"/>
</dbReference>
<organism evidence="5">
    <name type="scientific">Ornithodoros turicata</name>
    <dbReference type="NCBI Taxonomy" id="34597"/>
    <lineage>
        <taxon>Eukaryota</taxon>
        <taxon>Metazoa</taxon>
        <taxon>Ecdysozoa</taxon>
        <taxon>Arthropoda</taxon>
        <taxon>Chelicerata</taxon>
        <taxon>Arachnida</taxon>
        <taxon>Acari</taxon>
        <taxon>Parasitiformes</taxon>
        <taxon>Ixodida</taxon>
        <taxon>Ixodoidea</taxon>
        <taxon>Argasidae</taxon>
        <taxon>Ornithodorinae</taxon>
        <taxon>Ornithodoros</taxon>
    </lineage>
</organism>
<dbReference type="Gene3D" id="3.90.1170.40">
    <property type="entry name" value="Molybdopterin biosynthesis MoaE subunit"/>
    <property type="match status" value="1"/>
</dbReference>
<reference evidence="5" key="1">
    <citation type="submission" date="2018-03" db="EMBL/GenBank/DDBJ databases">
        <title>The relapsing fever spirochete Borrelia turicatae persists in the highly oxidative environment of its soft-bodied tick vector.</title>
        <authorList>
            <person name="Bourret T.J."/>
            <person name="Boyle W.K."/>
            <person name="Valenzuela J.G."/>
            <person name="Oliveira F."/>
            <person name="Lopez J.E."/>
        </authorList>
    </citation>
    <scope>NUCLEOTIDE SEQUENCE</scope>
    <source>
        <strain evidence="5">Kansas strain/isolate</strain>
        <tissue evidence="5">Salivary glands</tissue>
    </source>
</reference>
<dbReference type="SUPFAM" id="SSF54690">
    <property type="entry name" value="Molybdopterin synthase subunit MoaE"/>
    <property type="match status" value="1"/>
</dbReference>
<comment type="catalytic activity">
    <reaction evidence="4">
        <text>2 [molybdopterin-synthase sulfur-carrier protein]-C-terminal-Gly-aminoethanethioate + cyclic pyranopterin phosphate + H2O = molybdopterin + 2 [molybdopterin-synthase sulfur-carrier protein]-C-terminal Gly-Gly + 2 H(+)</text>
        <dbReference type="Rhea" id="RHEA:26333"/>
        <dbReference type="Rhea" id="RHEA-COMP:12202"/>
        <dbReference type="Rhea" id="RHEA-COMP:19907"/>
        <dbReference type="ChEBI" id="CHEBI:15377"/>
        <dbReference type="ChEBI" id="CHEBI:15378"/>
        <dbReference type="ChEBI" id="CHEBI:58698"/>
        <dbReference type="ChEBI" id="CHEBI:59648"/>
        <dbReference type="ChEBI" id="CHEBI:90778"/>
        <dbReference type="ChEBI" id="CHEBI:232372"/>
        <dbReference type="EC" id="2.8.1.12"/>
    </reaction>
</comment>
<sequence>MDLVELSLSKIDTEMVLRNVGTAESGAISVFIGTTRNHFQGKKVEKLSYEAYDPMALREMRRLCSLIREQWTVKNIAIIHRLGEVPIGEASVVIAVSAEHRQEPLDAVKWAIDELKSRVPIWKKEVYMDSSTEWKENKECFWCKP</sequence>
<comment type="pathway">
    <text evidence="4">Cofactor biosynthesis; molybdopterin biosynthesis.</text>
</comment>
<evidence type="ECO:0000256" key="3">
    <source>
        <dbReference type="ARBA" id="ARBA00023150"/>
    </source>
</evidence>
<proteinExistence type="inferred from homology"/>
<dbReference type="Pfam" id="PF02391">
    <property type="entry name" value="MoaE"/>
    <property type="match status" value="1"/>
</dbReference>
<keyword evidence="3 4" id="KW-0501">Molybdenum cofactor biosynthesis</keyword>
<comment type="subcellular location">
    <subcellularLocation>
        <location evidence="4">Cytoplasm</location>
    </subcellularLocation>
</comment>
<dbReference type="GO" id="GO:0030366">
    <property type="term" value="F:molybdopterin synthase activity"/>
    <property type="evidence" value="ECO:0007669"/>
    <property type="project" value="UniProtKB-UniRule"/>
</dbReference>
<name>A0A2R5LJ38_9ACAR</name>
<keyword evidence="2 4" id="KW-0808">Transferase</keyword>
<dbReference type="CDD" id="cd00756">
    <property type="entry name" value="MoaE"/>
    <property type="match status" value="1"/>
</dbReference>
<feature type="binding site" evidence="4">
    <location>
        <begin position="123"/>
        <end position="125"/>
    </location>
    <ligand>
        <name>substrate</name>
    </ligand>
</feature>
<evidence type="ECO:0000256" key="2">
    <source>
        <dbReference type="ARBA" id="ARBA00022679"/>
    </source>
</evidence>
<accession>A0A2R5LJ38</accession>
<dbReference type="FunFam" id="3.90.1170.40:FF:000002">
    <property type="entry name" value="Molybdopterin synthase catalytic subunit"/>
    <property type="match status" value="1"/>
</dbReference>
<dbReference type="InterPro" id="IPR036563">
    <property type="entry name" value="MoaE_sf"/>
</dbReference>
<evidence type="ECO:0000256" key="1">
    <source>
        <dbReference type="ARBA" id="ARBA00022490"/>
    </source>
</evidence>
<comment type="function">
    <text evidence="4">Catalytic subunit of the molybdopterin synthase complex, a complex that catalyzes the conversion of precursor Z into molybdopterin. Acts by mediating the incorporation of 2 sulfur atoms from thiocarboxylated MOCS2A into precursor Z to generate a dithiolene group.</text>
</comment>
<comment type="similarity">
    <text evidence="4">Belongs to the MoaE family. MOCS2B subfamily.</text>
</comment>
<dbReference type="InterPro" id="IPR028888">
    <property type="entry name" value="MOCS2B_euk"/>
</dbReference>
<protein>
    <recommendedName>
        <fullName evidence="4">Molybdopterin synthase catalytic subunit</fullName>
        <ecNumber evidence="4">2.8.1.12</ecNumber>
    </recommendedName>
    <alternativeName>
        <fullName evidence="4">Molybdenum cofactor synthesis protein 2 large subunit</fullName>
    </alternativeName>
    <alternativeName>
        <fullName evidence="4">Molybdenum cofactor synthesis protein 2B</fullName>
        <shortName evidence="4">MOCS2B</shortName>
    </alternativeName>
</protein>
<keyword evidence="1 4" id="KW-0963">Cytoplasm</keyword>
<dbReference type="UniPathway" id="UPA00344"/>
<dbReference type="EC" id="2.8.1.12" evidence="4"/>